<name>A0AAV2QLZ6_MEGNR</name>
<dbReference type="GO" id="GO:0001164">
    <property type="term" value="F:RNA polymerase I core promoter sequence-specific DNA binding"/>
    <property type="evidence" value="ECO:0007669"/>
    <property type="project" value="TreeGrafter"/>
</dbReference>
<dbReference type="Proteomes" id="UP001497623">
    <property type="component" value="Unassembled WGS sequence"/>
</dbReference>
<sequence length="304" mass="34684">QICTFKKCDKNPYVYVVLNQTVLMFDIRHCKVPCMKWQHMMPSRNPSYASTINTNGVDECLILGSKDQQSVCLMSGIWEQANNDARYCAVGMPHHVNLLRDTADLMHRRGVLFSAAADIRLRTNMIGMVPVNLTTGKEFFLITLNSPGDLISQKFTYNRKEEFREVPKSAIQAWKSWEEVLSLASSSVIPETNTDTQNEEFVSMDASSFLYGTKTLDRKGNIDHIISGLPPAVFQWNVSEKIEDAKARISKREKKGKHHGRVSNVSMNTILIKNYECESEYSRNGLEHMKKRHKSDKVDMTNII</sequence>
<comment type="caution">
    <text evidence="1">The sequence shown here is derived from an EMBL/GenBank/DDBJ whole genome shotgun (WGS) entry which is preliminary data.</text>
</comment>
<protein>
    <submittedName>
        <fullName evidence="1">Uncharacterized protein</fullName>
    </submittedName>
</protein>
<dbReference type="EMBL" id="CAXKWB010007644">
    <property type="protein sequence ID" value="CAL4087972.1"/>
    <property type="molecule type" value="Genomic_DNA"/>
</dbReference>
<dbReference type="PANTHER" id="PTHR15319">
    <property type="entry name" value="TATA BOX-BINDING PROTEIN ASSOCIATED FACTOR RNA POLYMERASE I SUBUNIT C"/>
    <property type="match status" value="1"/>
</dbReference>
<dbReference type="GO" id="GO:0001650">
    <property type="term" value="C:fibrillar center"/>
    <property type="evidence" value="ECO:0007669"/>
    <property type="project" value="TreeGrafter"/>
</dbReference>
<evidence type="ECO:0000313" key="1">
    <source>
        <dbReference type="EMBL" id="CAL4087972.1"/>
    </source>
</evidence>
<feature type="non-terminal residue" evidence="1">
    <location>
        <position position="304"/>
    </location>
</feature>
<dbReference type="PANTHER" id="PTHR15319:SF1">
    <property type="entry name" value="TATA BOX-BINDING PROTEIN-ASSOCIATED FACTOR RNA POLYMERASE I SUBUNIT C"/>
    <property type="match status" value="1"/>
</dbReference>
<feature type="non-terminal residue" evidence="1">
    <location>
        <position position="1"/>
    </location>
</feature>
<accession>A0AAV2QLZ6</accession>
<dbReference type="InterPro" id="IPR038801">
    <property type="entry name" value="TAF1C"/>
</dbReference>
<keyword evidence="2" id="KW-1185">Reference proteome</keyword>
<dbReference type="AlphaFoldDB" id="A0AAV2QLZ6"/>
<gene>
    <name evidence="1" type="ORF">MNOR_LOCUS13391</name>
</gene>
<organism evidence="1 2">
    <name type="scientific">Meganyctiphanes norvegica</name>
    <name type="common">Northern krill</name>
    <name type="synonym">Thysanopoda norvegica</name>
    <dbReference type="NCBI Taxonomy" id="48144"/>
    <lineage>
        <taxon>Eukaryota</taxon>
        <taxon>Metazoa</taxon>
        <taxon>Ecdysozoa</taxon>
        <taxon>Arthropoda</taxon>
        <taxon>Crustacea</taxon>
        <taxon>Multicrustacea</taxon>
        <taxon>Malacostraca</taxon>
        <taxon>Eumalacostraca</taxon>
        <taxon>Eucarida</taxon>
        <taxon>Euphausiacea</taxon>
        <taxon>Euphausiidae</taxon>
        <taxon>Meganyctiphanes</taxon>
    </lineage>
</organism>
<reference evidence="1 2" key="1">
    <citation type="submission" date="2024-05" db="EMBL/GenBank/DDBJ databases">
        <authorList>
            <person name="Wallberg A."/>
        </authorList>
    </citation>
    <scope>NUCLEOTIDE SEQUENCE [LARGE SCALE GENOMIC DNA]</scope>
</reference>
<proteinExistence type="predicted"/>
<evidence type="ECO:0000313" key="2">
    <source>
        <dbReference type="Proteomes" id="UP001497623"/>
    </source>
</evidence>